<proteinExistence type="predicted"/>
<dbReference type="Pfam" id="PF17906">
    <property type="entry name" value="HTH_48"/>
    <property type="match status" value="1"/>
</dbReference>
<evidence type="ECO:0000313" key="2">
    <source>
        <dbReference type="EMBL" id="KAI6647793.1"/>
    </source>
</evidence>
<organism evidence="2 3">
    <name type="scientific">Oopsacas minuta</name>
    <dbReference type="NCBI Taxonomy" id="111878"/>
    <lineage>
        <taxon>Eukaryota</taxon>
        <taxon>Metazoa</taxon>
        <taxon>Porifera</taxon>
        <taxon>Hexactinellida</taxon>
        <taxon>Hexasterophora</taxon>
        <taxon>Lyssacinosida</taxon>
        <taxon>Leucopsacidae</taxon>
        <taxon>Oopsacas</taxon>
    </lineage>
</organism>
<dbReference type="EMBL" id="JAKMXF010000337">
    <property type="protein sequence ID" value="KAI6647793.1"/>
    <property type="molecule type" value="Genomic_DNA"/>
</dbReference>
<reference evidence="2 3" key="1">
    <citation type="journal article" date="2023" name="BMC Biol.">
        <title>The compact genome of the sponge Oopsacas minuta (Hexactinellida) is lacking key metazoan core genes.</title>
        <authorList>
            <person name="Santini S."/>
            <person name="Schenkelaars Q."/>
            <person name="Jourda C."/>
            <person name="Duchesne M."/>
            <person name="Belahbib H."/>
            <person name="Rocher C."/>
            <person name="Selva M."/>
            <person name="Riesgo A."/>
            <person name="Vervoort M."/>
            <person name="Leys S.P."/>
            <person name="Kodjabachian L."/>
            <person name="Le Bivic A."/>
            <person name="Borchiellini C."/>
            <person name="Claverie J.M."/>
            <person name="Renard E."/>
        </authorList>
    </citation>
    <scope>NUCLEOTIDE SEQUENCE [LARGE SCALE GENOMIC DNA]</scope>
    <source>
        <strain evidence="2">SPO-2</strain>
    </source>
</reference>
<dbReference type="Gene3D" id="1.10.10.1450">
    <property type="match status" value="1"/>
</dbReference>
<dbReference type="Proteomes" id="UP001165289">
    <property type="component" value="Unassembled WGS sequence"/>
</dbReference>
<dbReference type="InterPro" id="IPR052709">
    <property type="entry name" value="Transposase-MT_Hybrid"/>
</dbReference>
<comment type="caution">
    <text evidence="2">The sequence shown here is derived from an EMBL/GenBank/DDBJ whole genome shotgun (WGS) entry which is preliminary data.</text>
</comment>
<sequence length="172" mass="19880">MNFENLEHRVVIKFLCIKGLSATETFKEMKDVLKDNAPSQSMVAKWHAEFERGRESITENDHCISIRNIANRVDLSIGTIHSIIHHYLGHKKYKANWIPKTLSEDQMKARLEPSKSMIDLYMSDPDDFHARLITRDELGYTTMTPALLARLRNGGMKILHNPKYPTWSLSKV</sequence>
<keyword evidence="3" id="KW-1185">Reference proteome</keyword>
<dbReference type="PANTHER" id="PTHR46060:SF1">
    <property type="entry name" value="MARINER MOS1 TRANSPOSASE-LIKE PROTEIN"/>
    <property type="match status" value="1"/>
</dbReference>
<gene>
    <name evidence="2" type="ORF">LOD99_8508</name>
</gene>
<dbReference type="PANTHER" id="PTHR46060">
    <property type="entry name" value="MARINER MOS1 TRANSPOSASE-LIKE PROTEIN"/>
    <property type="match status" value="1"/>
</dbReference>
<feature type="domain" description="Mos1 transposase HTH" evidence="1">
    <location>
        <begin position="9"/>
        <end position="53"/>
    </location>
</feature>
<evidence type="ECO:0000313" key="3">
    <source>
        <dbReference type="Proteomes" id="UP001165289"/>
    </source>
</evidence>
<name>A0AAV7JG56_9METZ</name>
<dbReference type="InterPro" id="IPR041426">
    <property type="entry name" value="Mos1_HTH"/>
</dbReference>
<protein>
    <submittedName>
        <fullName evidence="2">Oxysterol-binding protein-related protein 1</fullName>
    </submittedName>
</protein>
<accession>A0AAV7JG56</accession>
<evidence type="ECO:0000259" key="1">
    <source>
        <dbReference type="Pfam" id="PF17906"/>
    </source>
</evidence>
<dbReference type="AlphaFoldDB" id="A0AAV7JG56"/>